<name>A0A2N8PFI9_STRNR</name>
<protein>
    <submittedName>
        <fullName evidence="2">Uncharacterized protein</fullName>
    </submittedName>
</protein>
<dbReference type="Proteomes" id="UP000236047">
    <property type="component" value="Unassembled WGS sequence"/>
</dbReference>
<evidence type="ECO:0000256" key="1">
    <source>
        <dbReference type="SAM" id="MobiDB-lite"/>
    </source>
</evidence>
<accession>A0A2N8PFI9</accession>
<evidence type="ECO:0000313" key="3">
    <source>
        <dbReference type="Proteomes" id="UP000236047"/>
    </source>
</evidence>
<proteinExistence type="predicted"/>
<dbReference type="AlphaFoldDB" id="A0A2N8PFI9"/>
<organism evidence="2 3">
    <name type="scientific">Streptomyces noursei</name>
    <name type="common">Streptomyces albulus</name>
    <dbReference type="NCBI Taxonomy" id="1971"/>
    <lineage>
        <taxon>Bacteria</taxon>
        <taxon>Bacillati</taxon>
        <taxon>Actinomycetota</taxon>
        <taxon>Actinomycetes</taxon>
        <taxon>Kitasatosporales</taxon>
        <taxon>Streptomycetaceae</taxon>
        <taxon>Streptomyces</taxon>
    </lineage>
</organism>
<reference evidence="3" key="1">
    <citation type="submission" date="2015-09" db="EMBL/GenBank/DDBJ databases">
        <authorList>
            <person name="Graham D.E."/>
            <person name="Mahan K.M."/>
            <person name="Klingeman D.M."/>
            <person name="Fida T."/>
            <person name="Giannone R.J."/>
            <person name="Hettich R.L."/>
            <person name="Parry R.J."/>
            <person name="Spain J.C."/>
        </authorList>
    </citation>
    <scope>NUCLEOTIDE SEQUENCE [LARGE SCALE GENOMIC DNA]</scope>
    <source>
        <strain evidence="3">JCM 4701</strain>
    </source>
</reference>
<sequence>MGFLVLQEQDRSEHVPTDEELADAKRYSWMRISRFDYTPSNRLCFILRGGSPHRASEWADLPNRPLEDQLAEIAQEVGLRGEAAERKRLADQQDREAQQRRWESAMQEARAAYADAYRVEHLEEQANAWHQASRLTEYVTAVRDHATSLPPGQERTDIEAWLAFADAHLQHLTESASMPRLPTPPKPSGDDLKPFLGYWSPYGPRSY</sequence>
<feature type="region of interest" description="Disordered" evidence="1">
    <location>
        <begin position="175"/>
        <end position="207"/>
    </location>
</feature>
<gene>
    <name evidence="2" type="ORF">AOB60_35105</name>
</gene>
<evidence type="ECO:0000313" key="2">
    <source>
        <dbReference type="EMBL" id="PNE39790.1"/>
    </source>
</evidence>
<comment type="caution">
    <text evidence="2">The sequence shown here is derived from an EMBL/GenBank/DDBJ whole genome shotgun (WGS) entry which is preliminary data.</text>
</comment>
<keyword evidence="3" id="KW-1185">Reference proteome</keyword>
<dbReference type="EMBL" id="LJSN01000003">
    <property type="protein sequence ID" value="PNE39790.1"/>
    <property type="molecule type" value="Genomic_DNA"/>
</dbReference>